<dbReference type="PANTHER" id="PTHR35335">
    <property type="entry name" value="UPF0716 PROTEIN FXSA"/>
    <property type="match status" value="1"/>
</dbReference>
<dbReference type="NCBIfam" id="NF008528">
    <property type="entry name" value="PRK11463.1-2"/>
    <property type="match status" value="1"/>
</dbReference>
<dbReference type="EMBL" id="CP022163">
    <property type="protein sequence ID" value="ATB27786.1"/>
    <property type="molecule type" value="Genomic_DNA"/>
</dbReference>
<feature type="compositionally biased region" description="Basic and acidic residues" evidence="1">
    <location>
        <begin position="152"/>
        <end position="162"/>
    </location>
</feature>
<keyword evidence="2" id="KW-0472">Membrane</keyword>
<dbReference type="InterPro" id="IPR007313">
    <property type="entry name" value="FxsA"/>
</dbReference>
<dbReference type="Proteomes" id="UP000217289">
    <property type="component" value="Chromosome"/>
</dbReference>
<feature type="region of interest" description="Disordered" evidence="1">
    <location>
        <begin position="131"/>
        <end position="173"/>
    </location>
</feature>
<dbReference type="KEGG" id="mbd:MEBOL_001231"/>
<dbReference type="RefSeq" id="WP_095976541.1">
    <property type="nucleotide sequence ID" value="NZ_CP022163.1"/>
</dbReference>
<name>A0A250IA02_9BACT</name>
<feature type="transmembrane region" description="Helical" evidence="2">
    <location>
        <begin position="72"/>
        <end position="101"/>
    </location>
</feature>
<evidence type="ECO:0000256" key="1">
    <source>
        <dbReference type="SAM" id="MobiDB-lite"/>
    </source>
</evidence>
<evidence type="ECO:0000256" key="2">
    <source>
        <dbReference type="SAM" id="Phobius"/>
    </source>
</evidence>
<keyword evidence="4" id="KW-1185">Reference proteome</keyword>
<dbReference type="AlphaFoldDB" id="A0A250IA02"/>
<dbReference type="Pfam" id="PF04186">
    <property type="entry name" value="FxsA"/>
    <property type="match status" value="1"/>
</dbReference>
<protein>
    <submittedName>
        <fullName evidence="3">Exclusion protein FxsA</fullName>
    </submittedName>
</protein>
<sequence>MFKLLFLTLALLPFAELYLLWRIGHAAGWELVLALVVIPALIGSSLARKEGTRVLRRWSEAIAQRRMPEEGLLGGLLVLVGGVLLVIPGVLSDVLGLVLLFPPTRRLVGRWVRRGVERRIASGSVRVVSFSTTSSPFPGTPDVAPPRASPRPRIERGNRGEVDAEFTEGDERG</sequence>
<feature type="compositionally biased region" description="Low complexity" evidence="1">
    <location>
        <begin position="131"/>
        <end position="141"/>
    </location>
</feature>
<reference evidence="3 4" key="1">
    <citation type="submission" date="2017-06" db="EMBL/GenBank/DDBJ databases">
        <authorList>
            <person name="Kim H.J."/>
            <person name="Triplett B.A."/>
        </authorList>
    </citation>
    <scope>NUCLEOTIDE SEQUENCE [LARGE SCALE GENOMIC DNA]</scope>
    <source>
        <strain evidence="3 4">DSM 14713</strain>
    </source>
</reference>
<feature type="compositionally biased region" description="Acidic residues" evidence="1">
    <location>
        <begin position="163"/>
        <end position="173"/>
    </location>
</feature>
<proteinExistence type="predicted"/>
<accession>A0A250IA02</accession>
<organism evidence="3 4">
    <name type="scientific">Melittangium boletus DSM 14713</name>
    <dbReference type="NCBI Taxonomy" id="1294270"/>
    <lineage>
        <taxon>Bacteria</taxon>
        <taxon>Pseudomonadati</taxon>
        <taxon>Myxococcota</taxon>
        <taxon>Myxococcia</taxon>
        <taxon>Myxococcales</taxon>
        <taxon>Cystobacterineae</taxon>
        <taxon>Archangiaceae</taxon>
        <taxon>Melittangium</taxon>
    </lineage>
</organism>
<keyword evidence="2" id="KW-0812">Transmembrane</keyword>
<keyword evidence="2" id="KW-1133">Transmembrane helix</keyword>
<dbReference type="GO" id="GO:0016020">
    <property type="term" value="C:membrane"/>
    <property type="evidence" value="ECO:0007669"/>
    <property type="project" value="InterPro"/>
</dbReference>
<evidence type="ECO:0000313" key="3">
    <source>
        <dbReference type="EMBL" id="ATB27786.1"/>
    </source>
</evidence>
<dbReference type="PANTHER" id="PTHR35335:SF1">
    <property type="entry name" value="UPF0716 PROTEIN FXSA"/>
    <property type="match status" value="1"/>
</dbReference>
<feature type="transmembrane region" description="Helical" evidence="2">
    <location>
        <begin position="27"/>
        <end position="47"/>
    </location>
</feature>
<gene>
    <name evidence="3" type="ORF">MEBOL_001231</name>
</gene>
<evidence type="ECO:0000313" key="4">
    <source>
        <dbReference type="Proteomes" id="UP000217289"/>
    </source>
</evidence>